<evidence type="ECO:0000256" key="6">
    <source>
        <dbReference type="ARBA" id="ARBA00022840"/>
    </source>
</evidence>
<keyword evidence="2" id="KW-0723">Serine/threonine-protein kinase</keyword>
<accession>C7NSW2</accession>
<dbReference type="KEGG" id="hut:Huta_0586"/>
<dbReference type="GeneID" id="8382853"/>
<evidence type="ECO:0000256" key="3">
    <source>
        <dbReference type="ARBA" id="ARBA00022679"/>
    </source>
</evidence>
<evidence type="ECO:0000259" key="9">
    <source>
        <dbReference type="Pfam" id="PF01163"/>
    </source>
</evidence>
<dbReference type="HOGENOM" id="CLU_1052133_0_0_2"/>
<comment type="catalytic activity">
    <reaction evidence="7">
        <text>L-threonyl-[protein] + ATP = O-phospho-L-threonyl-[protein] + ADP + H(+)</text>
        <dbReference type="Rhea" id="RHEA:46608"/>
        <dbReference type="Rhea" id="RHEA-COMP:11060"/>
        <dbReference type="Rhea" id="RHEA-COMP:11605"/>
        <dbReference type="ChEBI" id="CHEBI:15378"/>
        <dbReference type="ChEBI" id="CHEBI:30013"/>
        <dbReference type="ChEBI" id="CHEBI:30616"/>
        <dbReference type="ChEBI" id="CHEBI:61977"/>
        <dbReference type="ChEBI" id="CHEBI:456216"/>
        <dbReference type="EC" id="2.7.11.1"/>
    </reaction>
</comment>
<dbReference type="AlphaFoldDB" id="C7NSW2"/>
<dbReference type="EMBL" id="CP001687">
    <property type="protein sequence ID" value="ACV10773.1"/>
    <property type="molecule type" value="Genomic_DNA"/>
</dbReference>
<dbReference type="GO" id="GO:0005524">
    <property type="term" value="F:ATP binding"/>
    <property type="evidence" value="ECO:0007669"/>
    <property type="project" value="UniProtKB-KW"/>
</dbReference>
<feature type="domain" description="RIO-type" evidence="9">
    <location>
        <begin position="95"/>
        <end position="188"/>
    </location>
</feature>
<reference evidence="10 11" key="1">
    <citation type="journal article" date="2009" name="Stand. Genomic Sci.">
        <title>Complete genome sequence of Halorhabdus utahensis type strain (AX-2).</title>
        <authorList>
            <person name="Anderson I."/>
            <person name="Tindall B.J."/>
            <person name="Pomrenke H."/>
            <person name="Goker M."/>
            <person name="Lapidus A."/>
            <person name="Nolan M."/>
            <person name="Copeland A."/>
            <person name="Glavina Del Rio T."/>
            <person name="Chen F."/>
            <person name="Tice H."/>
            <person name="Cheng J.F."/>
            <person name="Lucas S."/>
            <person name="Chertkov O."/>
            <person name="Bruce D."/>
            <person name="Brettin T."/>
            <person name="Detter J.C."/>
            <person name="Han C."/>
            <person name="Goodwin L."/>
            <person name="Land M."/>
            <person name="Hauser L."/>
            <person name="Chang Y.J."/>
            <person name="Jeffries C.D."/>
            <person name="Pitluck S."/>
            <person name="Pati A."/>
            <person name="Mavromatis K."/>
            <person name="Ivanova N."/>
            <person name="Ovchinnikova G."/>
            <person name="Chen A."/>
            <person name="Palaniappan K."/>
            <person name="Chain P."/>
            <person name="Rohde M."/>
            <person name="Bristow J."/>
            <person name="Eisen J.A."/>
            <person name="Markowitz V."/>
            <person name="Hugenholtz P."/>
            <person name="Kyrpides N.C."/>
            <person name="Klenk H.P."/>
        </authorList>
    </citation>
    <scope>NUCLEOTIDE SEQUENCE [LARGE SCALE GENOMIC DNA]</scope>
    <source>
        <strain evidence="11">DSM 12940 / JCM 11049 / AX-2</strain>
    </source>
</reference>
<dbReference type="OrthoDB" id="192798at2157"/>
<evidence type="ECO:0000256" key="4">
    <source>
        <dbReference type="ARBA" id="ARBA00022741"/>
    </source>
</evidence>
<evidence type="ECO:0000313" key="10">
    <source>
        <dbReference type="EMBL" id="ACV10773.1"/>
    </source>
</evidence>
<keyword evidence="4" id="KW-0547">Nucleotide-binding</keyword>
<proteinExistence type="predicted"/>
<dbReference type="Gene3D" id="1.10.510.10">
    <property type="entry name" value="Transferase(Phosphotransferase) domain 1"/>
    <property type="match status" value="1"/>
</dbReference>
<dbReference type="Pfam" id="PF01163">
    <property type="entry name" value="RIO1"/>
    <property type="match status" value="1"/>
</dbReference>
<keyword evidence="3" id="KW-0808">Transferase</keyword>
<dbReference type="InterPro" id="IPR018934">
    <property type="entry name" value="RIO_dom"/>
</dbReference>
<dbReference type="eggNOG" id="arCOG01190">
    <property type="taxonomic scope" value="Archaea"/>
</dbReference>
<dbReference type="InterPro" id="IPR011009">
    <property type="entry name" value="Kinase-like_dom_sf"/>
</dbReference>
<sequence>MAVRRLLRGQIAWPQLEAIVETVLDRYDEPAGRVEFLDANNWLSVPLVVNDRYFVKIISRQHSLVHALLTTGRNLGAFTSGTEGFFEHFGTPLEMAEHELEAAQRMQSVGVNVPEPVEAFEVADYGVLVFEYVPAFRTFEAVEVATARQLAPDLFVALDRMHQAGLAHGDLRSENVLVVEGELYFIDATSVRGDIADARAYDIACALGVLSPLLGPAETVGLAVEIFGAETLLTARDFLDFVTIRPDHDFDAAAVKGEIEKVATG</sequence>
<name>C7NSW2_HALUD</name>
<comment type="catalytic activity">
    <reaction evidence="8">
        <text>L-seryl-[protein] + ATP = O-phospho-L-seryl-[protein] + ADP + H(+)</text>
        <dbReference type="Rhea" id="RHEA:17989"/>
        <dbReference type="Rhea" id="RHEA-COMP:9863"/>
        <dbReference type="Rhea" id="RHEA-COMP:11604"/>
        <dbReference type="ChEBI" id="CHEBI:15378"/>
        <dbReference type="ChEBI" id="CHEBI:29999"/>
        <dbReference type="ChEBI" id="CHEBI:30616"/>
        <dbReference type="ChEBI" id="CHEBI:83421"/>
        <dbReference type="ChEBI" id="CHEBI:456216"/>
        <dbReference type="EC" id="2.7.11.1"/>
    </reaction>
</comment>
<evidence type="ECO:0000256" key="1">
    <source>
        <dbReference type="ARBA" id="ARBA00012513"/>
    </source>
</evidence>
<keyword evidence="6" id="KW-0067">ATP-binding</keyword>
<organism evidence="10 11">
    <name type="scientific">Halorhabdus utahensis (strain DSM 12940 / JCM 11049 / AX-2)</name>
    <dbReference type="NCBI Taxonomy" id="519442"/>
    <lineage>
        <taxon>Archaea</taxon>
        <taxon>Methanobacteriati</taxon>
        <taxon>Methanobacteriota</taxon>
        <taxon>Stenosarchaea group</taxon>
        <taxon>Halobacteria</taxon>
        <taxon>Halobacteriales</taxon>
        <taxon>Haloarculaceae</taxon>
        <taxon>Halorhabdus</taxon>
    </lineage>
</organism>
<gene>
    <name evidence="10" type="ordered locus">Huta_0586</name>
</gene>
<keyword evidence="11" id="KW-1185">Reference proteome</keyword>
<evidence type="ECO:0000256" key="8">
    <source>
        <dbReference type="ARBA" id="ARBA00048679"/>
    </source>
</evidence>
<dbReference type="Proteomes" id="UP000002071">
    <property type="component" value="Chromosome"/>
</dbReference>
<dbReference type="EC" id="2.7.11.1" evidence="1"/>
<dbReference type="SUPFAM" id="SSF56112">
    <property type="entry name" value="Protein kinase-like (PK-like)"/>
    <property type="match status" value="1"/>
</dbReference>
<protein>
    <recommendedName>
        <fullName evidence="1">non-specific serine/threonine protein kinase</fullName>
        <ecNumber evidence="1">2.7.11.1</ecNumber>
    </recommendedName>
</protein>
<evidence type="ECO:0000256" key="7">
    <source>
        <dbReference type="ARBA" id="ARBA00047899"/>
    </source>
</evidence>
<evidence type="ECO:0000256" key="2">
    <source>
        <dbReference type="ARBA" id="ARBA00022527"/>
    </source>
</evidence>
<dbReference type="RefSeq" id="WP_015788354.1">
    <property type="nucleotide sequence ID" value="NC_013158.1"/>
</dbReference>
<evidence type="ECO:0000313" key="11">
    <source>
        <dbReference type="Proteomes" id="UP000002071"/>
    </source>
</evidence>
<evidence type="ECO:0000256" key="5">
    <source>
        <dbReference type="ARBA" id="ARBA00022777"/>
    </source>
</evidence>
<keyword evidence="5" id="KW-0418">Kinase</keyword>
<dbReference type="STRING" id="519442.Huta_0586"/>
<dbReference type="GO" id="GO:0004674">
    <property type="term" value="F:protein serine/threonine kinase activity"/>
    <property type="evidence" value="ECO:0007669"/>
    <property type="project" value="UniProtKB-KW"/>
</dbReference>